<dbReference type="PANTHER" id="PTHR48148">
    <property type="entry name" value="KERATINOCYTE PROLINE-RICH PROTEIN"/>
    <property type="match status" value="1"/>
</dbReference>
<evidence type="ECO:0000313" key="5">
    <source>
        <dbReference type="Proteomes" id="UP001596001"/>
    </source>
</evidence>
<feature type="chain" id="PRO_5046399278" evidence="2">
    <location>
        <begin position="22"/>
        <end position="920"/>
    </location>
</feature>
<feature type="compositionally biased region" description="Low complexity" evidence="1">
    <location>
        <begin position="176"/>
        <end position="185"/>
    </location>
</feature>
<evidence type="ECO:0000256" key="2">
    <source>
        <dbReference type="SAM" id="SignalP"/>
    </source>
</evidence>
<feature type="domain" description="FimV N-terminal" evidence="3">
    <location>
        <begin position="27"/>
        <end position="134"/>
    </location>
</feature>
<dbReference type="InterPro" id="IPR036779">
    <property type="entry name" value="LysM_dom_sf"/>
</dbReference>
<feature type="signal peptide" evidence="2">
    <location>
        <begin position="1"/>
        <end position="21"/>
    </location>
</feature>
<protein>
    <submittedName>
        <fullName evidence="4">FimV/HubP family polar landmark protein</fullName>
    </submittedName>
</protein>
<dbReference type="Proteomes" id="UP001596001">
    <property type="component" value="Unassembled WGS sequence"/>
</dbReference>
<reference evidence="5" key="1">
    <citation type="journal article" date="2019" name="Int. J. Syst. Evol. Microbiol.">
        <title>The Global Catalogue of Microorganisms (GCM) 10K type strain sequencing project: providing services to taxonomists for standard genome sequencing and annotation.</title>
        <authorList>
            <consortium name="The Broad Institute Genomics Platform"/>
            <consortium name="The Broad Institute Genome Sequencing Center for Infectious Disease"/>
            <person name="Wu L."/>
            <person name="Ma J."/>
        </authorList>
    </citation>
    <scope>NUCLEOTIDE SEQUENCE [LARGE SCALE GENOMIC DNA]</scope>
    <source>
        <strain evidence="5">CCUG 49452</strain>
    </source>
</reference>
<feature type="region of interest" description="Disordered" evidence="1">
    <location>
        <begin position="536"/>
        <end position="555"/>
    </location>
</feature>
<proteinExistence type="predicted"/>
<feature type="compositionally biased region" description="Low complexity" evidence="1">
    <location>
        <begin position="400"/>
        <end position="410"/>
    </location>
</feature>
<dbReference type="NCBIfam" id="TIGR03505">
    <property type="entry name" value="FimV_core"/>
    <property type="match status" value="1"/>
</dbReference>
<dbReference type="InterPro" id="IPR038440">
    <property type="entry name" value="FimV_C_sf"/>
</dbReference>
<dbReference type="Gene3D" id="1.20.58.2200">
    <property type="match status" value="1"/>
</dbReference>
<dbReference type="PANTHER" id="PTHR48148:SF3">
    <property type="entry name" value="KERATINOCYTE PROLINE-RICH PROTEIN"/>
    <property type="match status" value="1"/>
</dbReference>
<dbReference type="InterPro" id="IPR020011">
    <property type="entry name" value="FimV_C"/>
</dbReference>
<sequence>MHRWKYSALAGAVVATLGLYAADASALALGPIMVQSALGEPLRAEIDLPQISPAEADTLRVSPAAPEIFRSQGMEYSPVVTQMRVQLERRSNGRMVLQLSSDRPVNDPFVDLVIDASWGTGRITRSYTMLFDPPALRRPPVALAAAPQIPPAPATPAPTAATPASPPAAPAPSPVAPITDATSPAPAAPSPAPSPAPAPRPERTQTPRPAAAPAPTPAPAQSVQVKQGDTAGRIAESRRGAGVSLDQMLVALLRANPEAFAQGNVHRLKAGAVLEVPDAQQAQAVPVAQARQIMAAQSRDFNEFRRRLAVTAPAAQVEAADRSAKGSVQTRVEDKRPASGAPDKLTLSKGAMTGQKAAAEEKLAQSKQKTEANNRAQEIAKNIEDLNKLNASVTAPALAPAPAPAATATPAPTPAPSPAPAPEPAPSPAPAPETPAPAPAPAPTEAPPPPPAPAPTPAPAPAVEEPGFISGLFEDPLLPLAGGGVLALLAGYGVYVAMRRRKAKESVDSSFLESRIQPDSFFNTSGGQQVDTANVAESTTGASSSMSYSPSQLDAGGDVDPVAEADVYLAYGRDLQAEEILKEALRHTPERIAIHTKLGEIYAKRQDRKALEAAASDVYKLTQGQGPDWNRMVELGREIDPGNPMYQPGGQPALAGVAAAAATGAAATGFASTLSDPAPTAGQLPPELDFDLDLELHDTPAEDASADPGGFAAAIASATEMPELAMPILDTGPMSPPAPPAAAPAPAAEPAPAQDMGLSWDVPDLPMVPPSGSAAPAALELPTLDAPATSTMTDLEFSLDMPSEQANAPVPTPASEPLPDTAAPATDSGLMDFDLGGLSTEPPAAAPEPTPATNEAVAALEQDGPFEGQSEDPLETKLALAQEFNAIGDSDGARTLIEEVIAESSGALKAKAQSLLAELS</sequence>
<dbReference type="InterPro" id="IPR020012">
    <property type="entry name" value="LysM_FimV"/>
</dbReference>
<feature type="region of interest" description="Disordered" evidence="1">
    <location>
        <begin position="147"/>
        <end position="231"/>
    </location>
</feature>
<keyword evidence="2" id="KW-0732">Signal</keyword>
<name>A0ABV9QC47_9BURK</name>
<evidence type="ECO:0000256" key="1">
    <source>
        <dbReference type="SAM" id="MobiDB-lite"/>
    </source>
</evidence>
<accession>A0ABV9QC47</accession>
<gene>
    <name evidence="4" type="ORF">ACFO6X_07285</name>
</gene>
<feature type="compositionally biased region" description="Basic and acidic residues" evidence="1">
    <location>
        <begin position="358"/>
        <end position="372"/>
    </location>
</feature>
<feature type="region of interest" description="Disordered" evidence="1">
    <location>
        <begin position="732"/>
        <end position="755"/>
    </location>
</feature>
<dbReference type="EMBL" id="JBHSHJ010000004">
    <property type="protein sequence ID" value="MFC4788785.1"/>
    <property type="molecule type" value="Genomic_DNA"/>
</dbReference>
<keyword evidence="5" id="KW-1185">Reference proteome</keyword>
<dbReference type="NCBIfam" id="TIGR03504">
    <property type="entry name" value="FimV_Cterm"/>
    <property type="match status" value="1"/>
</dbReference>
<organism evidence="4 5">
    <name type="scientific">Giesbergeria sinuosa</name>
    <dbReference type="NCBI Taxonomy" id="80883"/>
    <lineage>
        <taxon>Bacteria</taxon>
        <taxon>Pseudomonadati</taxon>
        <taxon>Pseudomonadota</taxon>
        <taxon>Betaproteobacteria</taxon>
        <taxon>Burkholderiales</taxon>
        <taxon>Comamonadaceae</taxon>
        <taxon>Giesbergeria</taxon>
    </lineage>
</organism>
<evidence type="ECO:0000259" key="3">
    <source>
        <dbReference type="Pfam" id="PF25800"/>
    </source>
</evidence>
<feature type="compositionally biased region" description="Pro residues" evidence="1">
    <location>
        <begin position="164"/>
        <end position="175"/>
    </location>
</feature>
<feature type="compositionally biased region" description="Low complexity" evidence="1">
    <location>
        <begin position="538"/>
        <end position="551"/>
    </location>
</feature>
<evidence type="ECO:0000313" key="4">
    <source>
        <dbReference type="EMBL" id="MFC4788785.1"/>
    </source>
</evidence>
<feature type="region of interest" description="Disordered" evidence="1">
    <location>
        <begin position="321"/>
        <end position="373"/>
    </location>
</feature>
<dbReference type="RefSeq" id="WP_382431537.1">
    <property type="nucleotide sequence ID" value="NZ_JBHSHJ010000004.1"/>
</dbReference>
<feature type="region of interest" description="Disordered" evidence="1">
    <location>
        <begin position="803"/>
        <end position="826"/>
    </location>
</feature>
<comment type="caution">
    <text evidence="4">The sequence shown here is derived from an EMBL/GenBank/DDBJ whole genome shotgun (WGS) entry which is preliminary data.</text>
</comment>
<feature type="compositionally biased region" description="Pro residues" evidence="1">
    <location>
        <begin position="186"/>
        <end position="199"/>
    </location>
</feature>
<feature type="region of interest" description="Disordered" evidence="1">
    <location>
        <begin position="400"/>
        <end position="467"/>
    </location>
</feature>
<dbReference type="Gene3D" id="3.10.350.10">
    <property type="entry name" value="LysM domain"/>
    <property type="match status" value="1"/>
</dbReference>
<feature type="compositionally biased region" description="Pro residues" evidence="1">
    <location>
        <begin position="411"/>
        <end position="460"/>
    </location>
</feature>
<dbReference type="Pfam" id="PF25800">
    <property type="entry name" value="FimV_N"/>
    <property type="match status" value="1"/>
</dbReference>
<dbReference type="InterPro" id="IPR057840">
    <property type="entry name" value="FimV_N"/>
</dbReference>
<feature type="compositionally biased region" description="Pro residues" evidence="1">
    <location>
        <begin position="734"/>
        <end position="749"/>
    </location>
</feature>